<evidence type="ECO:0000259" key="1">
    <source>
        <dbReference type="Pfam" id="PF00144"/>
    </source>
</evidence>
<evidence type="ECO:0000313" key="2">
    <source>
        <dbReference type="EMBL" id="RZO26251.1"/>
    </source>
</evidence>
<dbReference type="AlphaFoldDB" id="A0A520MYH6"/>
<dbReference type="EMBL" id="SHBE01000005">
    <property type="protein sequence ID" value="RZO26251.1"/>
    <property type="molecule type" value="Genomic_DNA"/>
</dbReference>
<dbReference type="InterPro" id="IPR050789">
    <property type="entry name" value="Diverse_Enzym_Activities"/>
</dbReference>
<dbReference type="InterPro" id="IPR012338">
    <property type="entry name" value="Beta-lactam/transpept-like"/>
</dbReference>
<dbReference type="PANTHER" id="PTHR43283">
    <property type="entry name" value="BETA-LACTAMASE-RELATED"/>
    <property type="match status" value="1"/>
</dbReference>
<protein>
    <submittedName>
        <fullName evidence="2">Class C beta-lactamase-related serine hydrolase</fullName>
    </submittedName>
</protein>
<dbReference type="Proteomes" id="UP000315825">
    <property type="component" value="Unassembled WGS sequence"/>
</dbReference>
<sequence>MKRLMLLILAASSLSAEIKVNEQVLEQLINLIESDGATQSLIISNNEKIIHEFYGTNYDEDDLATSWSIAKTFYAALIGVAIQKDLIAYDDLDKPINHFIPQLKSDPKGEITLYNILAMKTGLEITEYLNEEMFFSLNNLDFAMNVEPKAEQGNVYEYNNVNTMLLNPIISNIFGDSPHEVLVSEIFTPLEIEEYGLWKDSAGNDMTYYGIDLKPKDFLKFAHLIMNRGKLDNIQIIDERFITNSIKPLSSGTGEWFGLHWSIRKYDESKTLVGLEVTDGQTMFFIPEERLAMVRFTKYFHNSEKGHQVKFGPLEYLLWMPYSWIKYITTLVASETEPDKEPEDDPSINFPDTKSLGVSELNCPFTAPVECPGVNRMQNLFFGLGDFSSN</sequence>
<dbReference type="InterPro" id="IPR001466">
    <property type="entry name" value="Beta-lactam-related"/>
</dbReference>
<dbReference type="GO" id="GO:0016787">
    <property type="term" value="F:hydrolase activity"/>
    <property type="evidence" value="ECO:0007669"/>
    <property type="project" value="UniProtKB-KW"/>
</dbReference>
<comment type="caution">
    <text evidence="2">The sequence shown here is derived from an EMBL/GenBank/DDBJ whole genome shotgun (WGS) entry which is preliminary data.</text>
</comment>
<dbReference type="PANTHER" id="PTHR43283:SF7">
    <property type="entry name" value="BETA-LACTAMASE-RELATED DOMAIN-CONTAINING PROTEIN"/>
    <property type="match status" value="1"/>
</dbReference>
<organism evidence="2 3">
    <name type="scientific">SAR86 cluster bacterium</name>
    <dbReference type="NCBI Taxonomy" id="2030880"/>
    <lineage>
        <taxon>Bacteria</taxon>
        <taxon>Pseudomonadati</taxon>
        <taxon>Pseudomonadota</taxon>
        <taxon>Gammaproteobacteria</taxon>
        <taxon>SAR86 cluster</taxon>
    </lineage>
</organism>
<evidence type="ECO:0000313" key="3">
    <source>
        <dbReference type="Proteomes" id="UP000315825"/>
    </source>
</evidence>
<gene>
    <name evidence="2" type="ORF">EVA92_03030</name>
</gene>
<reference evidence="2 3" key="1">
    <citation type="submission" date="2019-02" db="EMBL/GenBank/DDBJ databases">
        <title>Prokaryotic population dynamics and viral predation in marine succession experiment using metagenomics: the confinement effect.</title>
        <authorList>
            <person name="Haro-Moreno J.M."/>
            <person name="Rodriguez-Valera F."/>
            <person name="Lopez-Perez M."/>
        </authorList>
    </citation>
    <scope>NUCLEOTIDE SEQUENCE [LARGE SCALE GENOMIC DNA]</scope>
    <source>
        <strain evidence="2">MED-G159</strain>
    </source>
</reference>
<dbReference type="Pfam" id="PF00144">
    <property type="entry name" value="Beta-lactamase"/>
    <property type="match status" value="1"/>
</dbReference>
<dbReference type="Gene3D" id="3.40.710.10">
    <property type="entry name" value="DD-peptidase/beta-lactamase superfamily"/>
    <property type="match status" value="1"/>
</dbReference>
<proteinExistence type="predicted"/>
<accession>A0A520MYH6</accession>
<name>A0A520MYH6_9GAMM</name>
<keyword evidence="2" id="KW-0378">Hydrolase</keyword>
<dbReference type="SUPFAM" id="SSF56601">
    <property type="entry name" value="beta-lactamase/transpeptidase-like"/>
    <property type="match status" value="1"/>
</dbReference>
<feature type="domain" description="Beta-lactamase-related" evidence="1">
    <location>
        <begin position="41"/>
        <end position="304"/>
    </location>
</feature>